<accession>A0A9Q0M3J6</accession>
<evidence type="ECO:0000256" key="1">
    <source>
        <dbReference type="SAM" id="Coils"/>
    </source>
</evidence>
<evidence type="ECO:0000256" key="2">
    <source>
        <dbReference type="SAM" id="MobiDB-lite"/>
    </source>
</evidence>
<dbReference type="InterPro" id="IPR046347">
    <property type="entry name" value="bZIP_sf"/>
</dbReference>
<protein>
    <recommendedName>
        <fullName evidence="3">BZIP domain-containing protein</fullName>
    </recommendedName>
</protein>
<dbReference type="SUPFAM" id="SSF57959">
    <property type="entry name" value="Leucine zipper domain"/>
    <property type="match status" value="1"/>
</dbReference>
<feature type="coiled-coil region" evidence="1">
    <location>
        <begin position="281"/>
        <end position="330"/>
    </location>
</feature>
<keyword evidence="1" id="KW-0175">Coiled coil</keyword>
<gene>
    <name evidence="4" type="ORF">RDWZM_009366</name>
</gene>
<dbReference type="Gene3D" id="1.20.5.170">
    <property type="match status" value="1"/>
</dbReference>
<proteinExistence type="predicted"/>
<dbReference type="CDD" id="cd14686">
    <property type="entry name" value="bZIP"/>
    <property type="match status" value="1"/>
</dbReference>
<keyword evidence="5" id="KW-1185">Reference proteome</keyword>
<reference evidence="4" key="1">
    <citation type="submission" date="2022-12" db="EMBL/GenBank/DDBJ databases">
        <title>Genome assemblies of Blomia tropicalis.</title>
        <authorList>
            <person name="Cui Y."/>
        </authorList>
    </citation>
    <scope>NUCLEOTIDE SEQUENCE</scope>
    <source>
        <tissue evidence="4">Adult mites</tissue>
    </source>
</reference>
<dbReference type="Proteomes" id="UP001142055">
    <property type="component" value="Chromosome 3"/>
</dbReference>
<dbReference type="SMART" id="SM00338">
    <property type="entry name" value="BRLZ"/>
    <property type="match status" value="1"/>
</dbReference>
<name>A0A9Q0M3J6_BLOTA</name>
<organism evidence="4 5">
    <name type="scientific">Blomia tropicalis</name>
    <name type="common">Mite</name>
    <dbReference type="NCBI Taxonomy" id="40697"/>
    <lineage>
        <taxon>Eukaryota</taxon>
        <taxon>Metazoa</taxon>
        <taxon>Ecdysozoa</taxon>
        <taxon>Arthropoda</taxon>
        <taxon>Chelicerata</taxon>
        <taxon>Arachnida</taxon>
        <taxon>Acari</taxon>
        <taxon>Acariformes</taxon>
        <taxon>Sarcoptiformes</taxon>
        <taxon>Astigmata</taxon>
        <taxon>Glycyphagoidea</taxon>
        <taxon>Echimyopodidae</taxon>
        <taxon>Blomia</taxon>
    </lineage>
</organism>
<dbReference type="InterPro" id="IPR004827">
    <property type="entry name" value="bZIP"/>
</dbReference>
<dbReference type="PROSITE" id="PS00036">
    <property type="entry name" value="BZIP_BASIC"/>
    <property type="match status" value="1"/>
</dbReference>
<sequence>MSFPDYDLVCDMYKLSQESVKVDSQKVEIAANFFDEISTQELVKRCDSQEKSQKQTQNDTSQKLLESYSQIDNVNYTPELEPLYQGKKVCQPQSNLEWNQSSKENVTVNKHCVIVPYKVITHDVNSNLPQREKIYSNISSKGSPNLSNNSSYHFTSNKTCSKLSQYDKNSQANFTAVKNKRLLDYVHSSNNIACDSAIPSYFTVYKPIHNHNITTNTNDSNKRIRTSSISSTCISSCSINGSEDSLLDELGNFSSKIPERKTIPTNRKPKRKCEHKDDQVLKSKRERNAEAAQRYRDKRKEEREMISCQVSNLERMINKNKSEIKILENELLKYQPNLKVFLASASKYTETYELANTIYLNHFA</sequence>
<dbReference type="EMBL" id="JAPWDV010000003">
    <property type="protein sequence ID" value="KAJ6218209.1"/>
    <property type="molecule type" value="Genomic_DNA"/>
</dbReference>
<dbReference type="AlphaFoldDB" id="A0A9Q0M3J6"/>
<evidence type="ECO:0000313" key="5">
    <source>
        <dbReference type="Proteomes" id="UP001142055"/>
    </source>
</evidence>
<dbReference type="GO" id="GO:0003700">
    <property type="term" value="F:DNA-binding transcription factor activity"/>
    <property type="evidence" value="ECO:0007669"/>
    <property type="project" value="InterPro"/>
</dbReference>
<feature type="domain" description="BZIP" evidence="3">
    <location>
        <begin position="284"/>
        <end position="298"/>
    </location>
</feature>
<feature type="region of interest" description="Disordered" evidence="2">
    <location>
        <begin position="259"/>
        <end position="279"/>
    </location>
</feature>
<evidence type="ECO:0000313" key="4">
    <source>
        <dbReference type="EMBL" id="KAJ6218209.1"/>
    </source>
</evidence>
<evidence type="ECO:0000259" key="3">
    <source>
        <dbReference type="PROSITE" id="PS00036"/>
    </source>
</evidence>
<comment type="caution">
    <text evidence="4">The sequence shown here is derived from an EMBL/GenBank/DDBJ whole genome shotgun (WGS) entry which is preliminary data.</text>
</comment>